<gene>
    <name evidence="2" type="ORF">ENP88_00865</name>
</gene>
<feature type="domain" description="Ribbon-helix-helix protein CopG" evidence="1">
    <location>
        <begin position="21"/>
        <end position="60"/>
    </location>
</feature>
<evidence type="ECO:0000313" key="2">
    <source>
        <dbReference type="EMBL" id="HEH34714.1"/>
    </source>
</evidence>
<dbReference type="InterPro" id="IPR002145">
    <property type="entry name" value="CopG"/>
</dbReference>
<protein>
    <submittedName>
        <fullName evidence="2">Ribbon-helix-helix protein, CopG family</fullName>
    </submittedName>
</protein>
<reference evidence="2" key="1">
    <citation type="journal article" date="2020" name="mSystems">
        <title>Genome- and Community-Level Interaction Insights into Carbon Utilization and Element Cycling Functions of Hydrothermarchaeota in Hydrothermal Sediment.</title>
        <authorList>
            <person name="Zhou Z."/>
            <person name="Liu Y."/>
            <person name="Xu W."/>
            <person name="Pan J."/>
            <person name="Luo Z.H."/>
            <person name="Li M."/>
        </authorList>
    </citation>
    <scope>NUCLEOTIDE SEQUENCE [LARGE SCALE GENOMIC DNA]</scope>
    <source>
        <strain evidence="2">SpSt-26</strain>
    </source>
</reference>
<dbReference type="PANTHER" id="PTHR36215">
    <property type="entry name" value="BLL4998 PROTEIN"/>
    <property type="match status" value="1"/>
</dbReference>
<comment type="caution">
    <text evidence="2">The sequence shown here is derived from an EMBL/GenBank/DDBJ whole genome shotgun (WGS) entry which is preliminary data.</text>
</comment>
<proteinExistence type="predicted"/>
<dbReference type="CDD" id="cd22231">
    <property type="entry name" value="RHH_NikR_HicB-like"/>
    <property type="match status" value="1"/>
</dbReference>
<dbReference type="PANTHER" id="PTHR36215:SF1">
    <property type="entry name" value="BLL4998 PROTEIN"/>
    <property type="match status" value="1"/>
</dbReference>
<dbReference type="InterPro" id="IPR010985">
    <property type="entry name" value="Ribbon_hlx_hlx"/>
</dbReference>
<dbReference type="Pfam" id="PF01402">
    <property type="entry name" value="RHH_1"/>
    <property type="match status" value="1"/>
</dbReference>
<accession>A0A7J2THS6</accession>
<evidence type="ECO:0000259" key="1">
    <source>
        <dbReference type="Pfam" id="PF01402"/>
    </source>
</evidence>
<sequence length="75" mass="8517">MSPVHPVSDKNSSGSMVATRKISIRLTETQYQKLELLVEAGEYTSVSEAIRAAIKKFLEENKEIIERVSKMSEFR</sequence>
<name>A0A7J2THS6_ARCFL</name>
<dbReference type="EMBL" id="DSLA01000018">
    <property type="protein sequence ID" value="HEH34714.1"/>
    <property type="molecule type" value="Genomic_DNA"/>
</dbReference>
<dbReference type="SUPFAM" id="SSF47598">
    <property type="entry name" value="Ribbon-helix-helix"/>
    <property type="match status" value="1"/>
</dbReference>
<dbReference type="AlphaFoldDB" id="A0A7J2THS6"/>
<organism evidence="2">
    <name type="scientific">Archaeoglobus fulgidus</name>
    <dbReference type="NCBI Taxonomy" id="2234"/>
    <lineage>
        <taxon>Archaea</taxon>
        <taxon>Methanobacteriati</taxon>
        <taxon>Methanobacteriota</taxon>
        <taxon>Archaeoglobi</taxon>
        <taxon>Archaeoglobales</taxon>
        <taxon>Archaeoglobaceae</taxon>
        <taxon>Archaeoglobus</taxon>
    </lineage>
</organism>
<dbReference type="GO" id="GO:0006355">
    <property type="term" value="P:regulation of DNA-templated transcription"/>
    <property type="evidence" value="ECO:0007669"/>
    <property type="project" value="InterPro"/>
</dbReference>
<dbReference type="InterPro" id="IPR013321">
    <property type="entry name" value="Arc_rbn_hlx_hlx"/>
</dbReference>
<dbReference type="Gene3D" id="1.10.1220.10">
    <property type="entry name" value="Met repressor-like"/>
    <property type="match status" value="1"/>
</dbReference>